<protein>
    <submittedName>
        <fullName evidence="7">Putative D-methionine-binding lipoprotein MetQ</fullName>
    </submittedName>
</protein>
<evidence type="ECO:0000256" key="6">
    <source>
        <dbReference type="ARBA" id="ARBA00023288"/>
    </source>
</evidence>
<dbReference type="EMBL" id="JJMM01000004">
    <property type="protein sequence ID" value="KDR96291.1"/>
    <property type="molecule type" value="Genomic_DNA"/>
</dbReference>
<dbReference type="Gene3D" id="3.40.190.10">
    <property type="entry name" value="Periplasmic binding protein-like II"/>
    <property type="match status" value="2"/>
</dbReference>
<evidence type="ECO:0000256" key="5">
    <source>
        <dbReference type="ARBA" id="ARBA00023139"/>
    </source>
</evidence>
<accession>A0A069RH08</accession>
<keyword evidence="5" id="KW-0564">Palmitate</keyword>
<sequence>MQVLAEKLNDKGYDAKVVLFDANNMAAIAAKDGDIDGFMHNHLPWIKTFNEENNSHLIMPEPLLAYYRTAMYSTKYNSVDELPDNAKIGYPNDPTNVEKSLQMLERIGLIKLGEKQDVFYNALDIVENPKNIELVETEISTTARIINDVDTVICPATRILQAGLDPNAFIVEDEAAVDQAVSLTIDEKNSDQQWVKDAMELMHSDEMRATFDELFKGTIILYDK</sequence>
<dbReference type="PANTHER" id="PTHR30429">
    <property type="entry name" value="D-METHIONINE-BINDING LIPOPROTEIN METQ"/>
    <property type="match status" value="1"/>
</dbReference>
<keyword evidence="6 7" id="KW-0449">Lipoprotein</keyword>
<dbReference type="RefSeq" id="WP_159434313.1">
    <property type="nucleotide sequence ID" value="NZ_FSRH01000009.1"/>
</dbReference>
<keyword evidence="3" id="KW-0732">Signal</keyword>
<evidence type="ECO:0000256" key="1">
    <source>
        <dbReference type="ARBA" id="ARBA00004635"/>
    </source>
</evidence>
<comment type="subcellular location">
    <subcellularLocation>
        <location evidence="1">Membrane</location>
        <topology evidence="1">Lipid-anchor</topology>
    </subcellularLocation>
</comment>
<dbReference type="InterPro" id="IPR004872">
    <property type="entry name" value="Lipoprotein_NlpA"/>
</dbReference>
<keyword evidence="8" id="KW-1185">Reference proteome</keyword>
<dbReference type="AlphaFoldDB" id="A0A069RH08"/>
<gene>
    <name evidence="7" type="primary">metQ</name>
    <name evidence="7" type="ORF">CLIT_4c01280</name>
</gene>
<comment type="similarity">
    <text evidence="2">Belongs to the NlpA lipoprotein family.</text>
</comment>
<dbReference type="Proteomes" id="UP000027946">
    <property type="component" value="Unassembled WGS sequence"/>
</dbReference>
<dbReference type="SUPFAM" id="SSF53850">
    <property type="entry name" value="Periplasmic binding protein-like II"/>
    <property type="match status" value="1"/>
</dbReference>
<reference evidence="7 8" key="1">
    <citation type="submission" date="2014-03" db="EMBL/GenBank/DDBJ databases">
        <title>Genome sequence of Clostridium litorale W6, DSM 5388.</title>
        <authorList>
            <person name="Poehlein A."/>
            <person name="Jagirdar A."/>
            <person name="Khonsari B."/>
            <person name="Chibani C.M."/>
            <person name="Gutierrez Gutierrez D.A."/>
            <person name="Davydova E."/>
            <person name="Alghaithi H.S."/>
            <person name="Nair K.P."/>
            <person name="Dhamotharan K."/>
            <person name="Chandran L."/>
            <person name="G W."/>
            <person name="Daniel R."/>
        </authorList>
    </citation>
    <scope>NUCLEOTIDE SEQUENCE [LARGE SCALE GENOMIC DNA]</scope>
    <source>
        <strain evidence="7 8">W6</strain>
    </source>
</reference>
<comment type="caution">
    <text evidence="7">The sequence shown here is derived from an EMBL/GenBank/DDBJ whole genome shotgun (WGS) entry which is preliminary data.</text>
</comment>
<dbReference type="GO" id="GO:0016020">
    <property type="term" value="C:membrane"/>
    <property type="evidence" value="ECO:0007669"/>
    <property type="project" value="UniProtKB-SubCell"/>
</dbReference>
<dbReference type="eggNOG" id="COG1464">
    <property type="taxonomic scope" value="Bacteria"/>
</dbReference>
<name>A0A069RH08_PEPLI</name>
<dbReference type="STRING" id="1121324.CLIT_4c01280"/>
<evidence type="ECO:0000256" key="2">
    <source>
        <dbReference type="ARBA" id="ARBA00008973"/>
    </source>
</evidence>
<evidence type="ECO:0000313" key="7">
    <source>
        <dbReference type="EMBL" id="KDR96291.1"/>
    </source>
</evidence>
<evidence type="ECO:0000313" key="8">
    <source>
        <dbReference type="Proteomes" id="UP000027946"/>
    </source>
</evidence>
<dbReference type="Pfam" id="PF03180">
    <property type="entry name" value="Lipoprotein_9"/>
    <property type="match status" value="1"/>
</dbReference>
<keyword evidence="4" id="KW-0472">Membrane</keyword>
<evidence type="ECO:0000256" key="3">
    <source>
        <dbReference type="ARBA" id="ARBA00022729"/>
    </source>
</evidence>
<evidence type="ECO:0000256" key="4">
    <source>
        <dbReference type="ARBA" id="ARBA00023136"/>
    </source>
</evidence>
<dbReference type="OrthoDB" id="9812878at2"/>
<organism evidence="7 8">
    <name type="scientific">Peptoclostridium litorale DSM 5388</name>
    <dbReference type="NCBI Taxonomy" id="1121324"/>
    <lineage>
        <taxon>Bacteria</taxon>
        <taxon>Bacillati</taxon>
        <taxon>Bacillota</taxon>
        <taxon>Clostridia</taxon>
        <taxon>Peptostreptococcales</taxon>
        <taxon>Peptoclostridiaceae</taxon>
        <taxon>Peptoclostridium</taxon>
    </lineage>
</organism>
<dbReference type="PANTHER" id="PTHR30429:SF0">
    <property type="entry name" value="METHIONINE-BINDING LIPOPROTEIN METQ"/>
    <property type="match status" value="1"/>
</dbReference>
<proteinExistence type="inferred from homology"/>